<evidence type="ECO:0000256" key="1">
    <source>
        <dbReference type="ARBA" id="ARBA00004141"/>
    </source>
</evidence>
<feature type="transmembrane region" description="Helical" evidence="7">
    <location>
        <begin position="607"/>
        <end position="626"/>
    </location>
</feature>
<dbReference type="OrthoDB" id="515887at2759"/>
<dbReference type="Pfam" id="PF12832">
    <property type="entry name" value="MFS_1_like"/>
    <property type="match status" value="2"/>
</dbReference>
<feature type="region of interest" description="Disordered" evidence="6">
    <location>
        <begin position="355"/>
        <end position="397"/>
    </location>
</feature>
<comment type="subcellular location">
    <subcellularLocation>
        <location evidence="1">Membrane</location>
        <topology evidence="1">Multi-pass membrane protein</topology>
    </subcellularLocation>
</comment>
<feature type="transmembrane region" description="Helical" evidence="7">
    <location>
        <begin position="12"/>
        <end position="34"/>
    </location>
</feature>
<evidence type="ECO:0000256" key="3">
    <source>
        <dbReference type="ARBA" id="ARBA00022692"/>
    </source>
</evidence>
<organism evidence="9 10">
    <name type="scientific">Raphidocelis subcapitata</name>
    <dbReference type="NCBI Taxonomy" id="307507"/>
    <lineage>
        <taxon>Eukaryota</taxon>
        <taxon>Viridiplantae</taxon>
        <taxon>Chlorophyta</taxon>
        <taxon>core chlorophytes</taxon>
        <taxon>Chlorophyceae</taxon>
        <taxon>CS clade</taxon>
        <taxon>Sphaeropleales</taxon>
        <taxon>Selenastraceae</taxon>
        <taxon>Raphidocelis</taxon>
    </lineage>
</organism>
<feature type="region of interest" description="Disordered" evidence="6">
    <location>
        <begin position="187"/>
        <end position="213"/>
    </location>
</feature>
<evidence type="ECO:0000313" key="9">
    <source>
        <dbReference type="EMBL" id="GBF92290.1"/>
    </source>
</evidence>
<feature type="transmembrane region" description="Helical" evidence="7">
    <location>
        <begin position="669"/>
        <end position="691"/>
    </location>
</feature>
<dbReference type="InterPro" id="IPR036259">
    <property type="entry name" value="MFS_trans_sf"/>
</dbReference>
<proteinExistence type="inferred from homology"/>
<evidence type="ECO:0000256" key="6">
    <source>
        <dbReference type="SAM" id="MobiDB-lite"/>
    </source>
</evidence>
<evidence type="ECO:0000256" key="5">
    <source>
        <dbReference type="ARBA" id="ARBA00023136"/>
    </source>
</evidence>
<comment type="similarity">
    <text evidence="2">Belongs to the major facilitator superfamily. MFSD6 family.</text>
</comment>
<feature type="region of interest" description="Disordered" evidence="6">
    <location>
        <begin position="234"/>
        <end position="273"/>
    </location>
</feature>
<evidence type="ECO:0000313" key="10">
    <source>
        <dbReference type="Proteomes" id="UP000247498"/>
    </source>
</evidence>
<dbReference type="InParanoid" id="A0A2V0P364"/>
<feature type="domain" description="Major facilitator superfamily associated" evidence="8">
    <location>
        <begin position="12"/>
        <end position="169"/>
    </location>
</feature>
<evidence type="ECO:0000259" key="8">
    <source>
        <dbReference type="Pfam" id="PF12832"/>
    </source>
</evidence>
<feature type="transmembrane region" description="Helical" evidence="7">
    <location>
        <begin position="697"/>
        <end position="723"/>
    </location>
</feature>
<gene>
    <name evidence="9" type="ORF">Rsub_05373</name>
</gene>
<dbReference type="AlphaFoldDB" id="A0A2V0P364"/>
<feature type="compositionally biased region" description="Low complexity" evidence="6">
    <location>
        <begin position="789"/>
        <end position="812"/>
    </location>
</feature>
<feature type="region of interest" description="Disordered" evidence="6">
    <location>
        <begin position="789"/>
        <end position="833"/>
    </location>
</feature>
<feature type="domain" description="Major facilitator superfamily associated" evidence="8">
    <location>
        <begin position="532"/>
        <end position="702"/>
    </location>
</feature>
<keyword evidence="10" id="KW-1185">Reference proteome</keyword>
<feature type="transmembrane region" description="Helical" evidence="7">
    <location>
        <begin position="638"/>
        <end position="657"/>
    </location>
</feature>
<feature type="transmembrane region" description="Helical" evidence="7">
    <location>
        <begin position="138"/>
        <end position="156"/>
    </location>
</feature>
<dbReference type="SUPFAM" id="SSF103473">
    <property type="entry name" value="MFS general substrate transporter"/>
    <property type="match status" value="2"/>
</dbReference>
<dbReference type="EMBL" id="BDRX01000030">
    <property type="protein sequence ID" value="GBF92290.1"/>
    <property type="molecule type" value="Genomic_DNA"/>
</dbReference>
<keyword evidence="4 7" id="KW-1133">Transmembrane helix</keyword>
<feature type="transmembrane region" description="Helical" evidence="7">
    <location>
        <begin position="580"/>
        <end position="600"/>
    </location>
</feature>
<dbReference type="InterPro" id="IPR024989">
    <property type="entry name" value="MFS_assoc_dom"/>
</dbReference>
<dbReference type="InterPro" id="IPR051717">
    <property type="entry name" value="MFS_MFSD6"/>
</dbReference>
<keyword evidence="5 7" id="KW-0472">Membrane</keyword>
<feature type="transmembrane region" description="Helical" evidence="7">
    <location>
        <begin position="546"/>
        <end position="568"/>
    </location>
</feature>
<comment type="caution">
    <text evidence="9">The sequence shown here is derived from an EMBL/GenBank/DDBJ whole genome shotgun (WGS) entry which is preliminary data.</text>
</comment>
<feature type="transmembrane region" description="Helical" evidence="7">
    <location>
        <begin position="100"/>
        <end position="118"/>
    </location>
</feature>
<evidence type="ECO:0000256" key="7">
    <source>
        <dbReference type="SAM" id="Phobius"/>
    </source>
</evidence>
<dbReference type="Proteomes" id="UP000247498">
    <property type="component" value="Unassembled WGS sequence"/>
</dbReference>
<dbReference type="Gene3D" id="1.20.1250.20">
    <property type="entry name" value="MFS general substrate transporter like domains"/>
    <property type="match status" value="2"/>
</dbReference>
<keyword evidence="3 7" id="KW-0812">Transmembrane</keyword>
<evidence type="ECO:0000256" key="2">
    <source>
        <dbReference type="ARBA" id="ARBA00005241"/>
    </source>
</evidence>
<name>A0A2V0P364_9CHLO</name>
<dbReference type="PANTHER" id="PTHR16172">
    <property type="entry name" value="MAJOR FACILITATOR SUPERFAMILY DOMAIN-CONTAINING PROTEIN 6-LIKE"/>
    <property type="match status" value="1"/>
</dbReference>
<protein>
    <recommendedName>
        <fullName evidence="8">Major facilitator superfamily associated domain-containing protein</fullName>
    </recommendedName>
</protein>
<dbReference type="PANTHER" id="PTHR16172:SF41">
    <property type="entry name" value="MAJOR FACILITATOR SUPERFAMILY DOMAIN-CONTAINING PROTEIN 6-LIKE"/>
    <property type="match status" value="1"/>
</dbReference>
<dbReference type="GO" id="GO:0016020">
    <property type="term" value="C:membrane"/>
    <property type="evidence" value="ECO:0007669"/>
    <property type="project" value="UniProtKB-SubCell"/>
</dbReference>
<sequence length="833" mass="86849">MGRLSDRDMLIAKIWYFFFYGGLVFFMPYVPLFLKRDLGWEPWRVGLVQGLRPWISAACSLTLCSVVDRLKLHKPMLMVCFVVSSALRGSLALVPARFAIVAPLILLADAVASPIAVIADSSVVAKCKRDGDYGKQRVFASIAWGSLAVVSGGLLSHSSVKWGILVYMCMCVPCLPLAWLLNPGPKRPAAPPRDSNPSSSGSKEAEFKAKAAAAAQLEDAGEDLIGTRTMKEATVEAARAASPHGPGKSPLPHAQAPAGPRHSRHPSGDHDGSLRARLLTLSTRGRVPSSSNLLAHLQLQPVEPARQQPQQQQDRPFVIRAYQPPAPLLEPVHIDSGSSCPTTPRSMAALLDAEREPTPAAAAAADQQQPPEGEQQQPAPLAAPSSEAPATLHQRGDSACDLPRLGACKLQTLGEVPPLPEEPCAPEPAACEPAPEAAAADGADGGNCGGNCSCAPEALVLSNLAGDAGRSLLAHELRCYDSATSDAHQPASDGAPPAPAPCAARRLSGDCSCPGPCKPPAAAPGASVPEDAGVGSLLRQPRVLVFMFRALVIGYGIGTQVSFAFLLVREMGADELLMGVMLMCSILTEGPAFQFQSVLLARIPVSLVMHGSMLLLALRLACYAFLRNAPSPWCVLPVELLQGVTFATAWGAGIVNCKRISPPRLNTTMQSVFSALFAGVGPGIGGLIGGFNMQRYGAATMFGITAAIIVACWAAAWAMELLIGISERRAAIRESVRGGFKAGASSFKALGGSFKERAGGGFRASRGGPGGGSFKRMVELLPAEEPAAAAVAEAPAGPSEAGARGAEAPPFASLASNSTSPMLRHGHQDSAVL</sequence>
<feature type="compositionally biased region" description="Low complexity" evidence="6">
    <location>
        <begin position="358"/>
        <end position="390"/>
    </location>
</feature>
<evidence type="ECO:0000256" key="4">
    <source>
        <dbReference type="ARBA" id="ARBA00022989"/>
    </source>
</evidence>
<accession>A0A2V0P364</accession>
<reference evidence="9 10" key="1">
    <citation type="journal article" date="2018" name="Sci. Rep.">
        <title>Raphidocelis subcapitata (=Pseudokirchneriella subcapitata) provides an insight into genome evolution and environmental adaptations in the Sphaeropleales.</title>
        <authorList>
            <person name="Suzuki S."/>
            <person name="Yamaguchi H."/>
            <person name="Nakajima N."/>
            <person name="Kawachi M."/>
        </authorList>
    </citation>
    <scope>NUCLEOTIDE SEQUENCE [LARGE SCALE GENOMIC DNA]</scope>
    <source>
        <strain evidence="9 10">NIES-35</strain>
    </source>
</reference>